<evidence type="ECO:0008006" key="28">
    <source>
        <dbReference type="Google" id="ProtNLM"/>
    </source>
</evidence>
<feature type="binding site" evidence="17">
    <location>
        <position position="643"/>
    </location>
    <ligand>
        <name>L-glutamate</name>
        <dbReference type="ChEBI" id="CHEBI:29985"/>
    </ligand>
</feature>
<evidence type="ECO:0000256" key="10">
    <source>
        <dbReference type="ARBA" id="ARBA00023136"/>
    </source>
</evidence>
<dbReference type="Proteomes" id="UP000318571">
    <property type="component" value="Chromosome 1"/>
</dbReference>
<accession>A0A553NSR0</accession>
<dbReference type="InterPro" id="IPR001828">
    <property type="entry name" value="ANF_lig-bd_rcpt"/>
</dbReference>
<evidence type="ECO:0000313" key="27">
    <source>
        <dbReference type="Proteomes" id="UP000318571"/>
    </source>
</evidence>
<evidence type="ECO:0000256" key="7">
    <source>
        <dbReference type="ARBA" id="ARBA00023018"/>
    </source>
</evidence>
<feature type="coiled-coil region" evidence="20">
    <location>
        <begin position="1015"/>
        <end position="1042"/>
    </location>
</feature>
<comment type="subcellular location">
    <subcellularLocation>
        <location evidence="1">Cell membrane</location>
        <topology evidence="1">Multi-pass membrane protein</topology>
    </subcellularLocation>
    <subcellularLocation>
        <location evidence="16">Postsynaptic cell membrane</location>
    </subcellularLocation>
</comment>
<feature type="site" description="Interaction with the cone snail toxin Con-ikot-ikot" evidence="18">
    <location>
        <position position="816"/>
    </location>
</feature>
<dbReference type="GO" id="GO:0015276">
    <property type="term" value="F:ligand-gated monoatomic ion channel activity"/>
    <property type="evidence" value="ECO:0007669"/>
    <property type="project" value="InterPro"/>
</dbReference>
<dbReference type="OMA" id="WIVPEIV"/>
<feature type="binding site" evidence="17">
    <location>
        <position position="811"/>
    </location>
    <ligand>
        <name>L-glutamate</name>
        <dbReference type="ChEBI" id="CHEBI:29985"/>
    </ligand>
</feature>
<feature type="transmembrane region" description="Helical" evidence="22">
    <location>
        <begin position="752"/>
        <end position="775"/>
    </location>
</feature>
<dbReference type="STRING" id="6832.A0A553NSR0"/>
<evidence type="ECO:0000256" key="11">
    <source>
        <dbReference type="ARBA" id="ARBA00023170"/>
    </source>
</evidence>
<keyword evidence="8 20" id="KW-0175">Coiled coil</keyword>
<feature type="transmembrane region" description="Helical" evidence="22">
    <location>
        <begin position="722"/>
        <end position="740"/>
    </location>
</feature>
<evidence type="ECO:0000256" key="17">
    <source>
        <dbReference type="PIRSR" id="PIRSR601508-1"/>
    </source>
</evidence>
<feature type="signal peptide" evidence="23">
    <location>
        <begin position="1"/>
        <end position="34"/>
    </location>
</feature>
<keyword evidence="19" id="KW-1015">Disulfide bond</keyword>
<keyword evidence="12" id="KW-0325">Glycoprotein</keyword>
<feature type="compositionally biased region" description="Basic and acidic residues" evidence="21">
    <location>
        <begin position="445"/>
        <end position="460"/>
    </location>
</feature>
<keyword evidence="14" id="KW-1071">Ligand-gated ion channel</keyword>
<dbReference type="FunFam" id="3.40.190.10:FF:000078">
    <property type="entry name" value="glutamate receptor ionotropic, NMDA 3B"/>
    <property type="match status" value="1"/>
</dbReference>
<name>A0A553NSR0_TIGCA</name>
<dbReference type="GO" id="GO:0038023">
    <property type="term" value="F:signaling receptor activity"/>
    <property type="evidence" value="ECO:0007669"/>
    <property type="project" value="InterPro"/>
</dbReference>
<evidence type="ECO:0000256" key="12">
    <source>
        <dbReference type="ARBA" id="ARBA00023180"/>
    </source>
</evidence>
<evidence type="ECO:0000256" key="1">
    <source>
        <dbReference type="ARBA" id="ARBA00004651"/>
    </source>
</evidence>
<keyword evidence="13" id="KW-0628">Postsynaptic cell membrane</keyword>
<dbReference type="Gene3D" id="3.40.50.2300">
    <property type="match status" value="2"/>
</dbReference>
<keyword evidence="7" id="KW-0770">Synapse</keyword>
<feature type="chain" id="PRO_5021826071" description="Glutamate receptor ionotropic, NMDA 2B" evidence="23">
    <location>
        <begin position="35"/>
        <end position="1111"/>
    </location>
</feature>
<dbReference type="Gene3D" id="3.40.190.10">
    <property type="entry name" value="Periplasmic binding protein-like II"/>
    <property type="match status" value="3"/>
</dbReference>
<feature type="domain" description="Ionotropic glutamate receptor C-terminal" evidence="24">
    <location>
        <begin position="570"/>
        <end position="917"/>
    </location>
</feature>
<keyword evidence="4" id="KW-1003">Cell membrane</keyword>
<feature type="domain" description="Ionotropic glutamate receptor L-glutamate and glycine-binding" evidence="25">
    <location>
        <begin position="574"/>
        <end position="627"/>
    </location>
</feature>
<dbReference type="SMART" id="SM00918">
    <property type="entry name" value="Lig_chan-Glu_bd"/>
    <property type="match status" value="1"/>
</dbReference>
<keyword evidence="6 22" id="KW-1133">Transmembrane helix</keyword>
<evidence type="ECO:0000256" key="19">
    <source>
        <dbReference type="PIRSR" id="PIRSR601508-3"/>
    </source>
</evidence>
<evidence type="ECO:0000256" key="22">
    <source>
        <dbReference type="SAM" id="Phobius"/>
    </source>
</evidence>
<gene>
    <name evidence="26" type="ORF">TCAL_11017</name>
</gene>
<evidence type="ECO:0000256" key="3">
    <source>
        <dbReference type="ARBA" id="ARBA00022448"/>
    </source>
</evidence>
<dbReference type="InterPro" id="IPR001508">
    <property type="entry name" value="Iono_Glu_rcpt_met"/>
</dbReference>
<evidence type="ECO:0000313" key="26">
    <source>
        <dbReference type="EMBL" id="TRY68476.1"/>
    </source>
</evidence>
<keyword evidence="27" id="KW-1185">Reference proteome</keyword>
<feature type="disulfide bond" evidence="19">
    <location>
        <begin position="866"/>
        <end position="919"/>
    </location>
</feature>
<feature type="transmembrane region" description="Helical" evidence="22">
    <location>
        <begin position="932"/>
        <end position="956"/>
    </location>
</feature>
<dbReference type="InterPro" id="IPR019594">
    <property type="entry name" value="Glu/Gly-bd"/>
</dbReference>
<evidence type="ECO:0000256" key="2">
    <source>
        <dbReference type="ARBA" id="ARBA00008685"/>
    </source>
</evidence>
<comment type="similarity">
    <text evidence="2">Belongs to the glutamate-gated ion channel (TC 1.A.10.1) family.</text>
</comment>
<dbReference type="Pfam" id="PF10613">
    <property type="entry name" value="Lig_chan-Glu_bd"/>
    <property type="match status" value="1"/>
</dbReference>
<evidence type="ECO:0000256" key="6">
    <source>
        <dbReference type="ARBA" id="ARBA00022989"/>
    </source>
</evidence>
<evidence type="ECO:0000256" key="5">
    <source>
        <dbReference type="ARBA" id="ARBA00022692"/>
    </source>
</evidence>
<reference evidence="26 27" key="1">
    <citation type="journal article" date="2018" name="Nat. Ecol. Evol.">
        <title>Genomic signatures of mitonuclear coevolution across populations of Tigriopus californicus.</title>
        <authorList>
            <person name="Barreto F.S."/>
            <person name="Watson E.T."/>
            <person name="Lima T.G."/>
            <person name="Willett C.S."/>
            <person name="Edmands S."/>
            <person name="Li W."/>
            <person name="Burton R.S."/>
        </authorList>
    </citation>
    <scope>NUCLEOTIDE SEQUENCE [LARGE SCALE GENOMIC DNA]</scope>
    <source>
        <strain evidence="26 27">San Diego</strain>
    </source>
</reference>
<evidence type="ECO:0000256" key="21">
    <source>
        <dbReference type="SAM" id="MobiDB-lite"/>
    </source>
</evidence>
<comment type="caution">
    <text evidence="26">The sequence shown here is derived from an EMBL/GenBank/DDBJ whole genome shotgun (WGS) entry which is preliminary data.</text>
</comment>
<protein>
    <recommendedName>
        <fullName evidence="28">Glutamate receptor ionotropic, NMDA 2B</fullName>
    </recommendedName>
</protein>
<dbReference type="PRINTS" id="PR00177">
    <property type="entry name" value="NMDARECEPTOR"/>
</dbReference>
<evidence type="ECO:0000256" key="15">
    <source>
        <dbReference type="ARBA" id="ARBA00023303"/>
    </source>
</evidence>
<dbReference type="SMART" id="SM00079">
    <property type="entry name" value="PBPe"/>
    <property type="match status" value="1"/>
</dbReference>
<evidence type="ECO:0000256" key="8">
    <source>
        <dbReference type="ARBA" id="ARBA00023054"/>
    </source>
</evidence>
<evidence type="ECO:0000256" key="4">
    <source>
        <dbReference type="ARBA" id="ARBA00022475"/>
    </source>
</evidence>
<keyword evidence="9" id="KW-0406">Ion transport</keyword>
<evidence type="ECO:0000256" key="9">
    <source>
        <dbReference type="ARBA" id="ARBA00023065"/>
    </source>
</evidence>
<dbReference type="AlphaFoldDB" id="A0A553NSR0"/>
<dbReference type="SUPFAM" id="SSF53850">
    <property type="entry name" value="Periplasmic binding protein-like II"/>
    <property type="match status" value="1"/>
</dbReference>
<sequence length="1111" mass="125441">MMFGGILGTNGAIHRPRLCLLVWFFASIVCPSHGIDLNSRHGSKNGVRTRFGFGRHDAQDRSNISVAVVLPYSTFMEREYNKQILKASMGLSGMRFLDQFVVAPYLDMVQPIPAPTEVLQKICDNFLANNTAVILYFTHSENYGRDSMASQYFMQLSQYVGLPLISWNADNSAFEHAASSDRLQLQLAPTIKHQAAAILTLLERYGWNYFSIVTGEIAGHHNFQQVLRELVLHRPEGHSKKVILDTVVFKEASDLSVLARSEARVFILYSTNIEAISIMKEARRLRLTRKAYVWIVTQSVIGSSLDAPREFPVGMLGVHFNTDRATMTRQVKPAMDVLAHALDRLVTDPNLSETEKMAVIHSNISCDGRGQAKWAKGELLYQLLRNVSILDGKRDSREPALEFNKDGSRKAVELKIVNLQPEAGDLENSRWEEIGVWKSWTKPARSLDDNPPKLDTDHNTKNSNNNNNNNNKSNSYSTPSSVKNEKLARAKLDERLTFGGGLDIKDIVWPGMALKPPEGIPEKRFIRVSFLEEDPYVLLTPPTTCGTNKGVVCQMVDYSELIGVNTTEEKSKVNSTMFQCCSGFCVDLLLKFAHDLSFDFHMVRVRDGNWGGVANGKWNGLVAELINHETDIVMTSLKINSGREKVIDFSVPFLDTGITILVAKRTGIISPTAFLEPFDTASWMLVALVAIQVAAGCIFFFEWLSPAGYNMKVQSDQGRFSFLRTLWLVWAVLFQAAVNVDCPRGYTARFMAHVWAMFALIFLAIYTANLAAFMITREEFTNLSGLEDRRLTNPQSTKPPFRFGTIPNGATDYVLKNNFPEMHSYMKQFNRSTVKEGFKSIKTDQLDAFIYDATVLEYLVGQDDECNILTVGSWYAMTGYGVAFPKGSKWVPLFNEYLMSYRENGDLERMQRFWFTGACEPKKRRRTSSKPLALAQFTSAFILLGLGIILSGVLLLCEHGYFKYLRPHMSEFRRKDWISLISLSVADSLKDGNKVFRSPKLKSHSLPDQGCKQRISGAQHDLTSAKERIKLLEGQLQHLRSRLPLQRQSSQPSVMSDDHALDCVSSEQEDFELSCEDRDWRLQISTEQLLKQMPRLRKLKGNGANEFETVL</sequence>
<keyword evidence="3" id="KW-0813">Transport</keyword>
<feature type="region of interest" description="Disordered" evidence="21">
    <location>
        <begin position="445"/>
        <end position="484"/>
    </location>
</feature>
<organism evidence="26 27">
    <name type="scientific">Tigriopus californicus</name>
    <name type="common">Marine copepod</name>
    <dbReference type="NCBI Taxonomy" id="6832"/>
    <lineage>
        <taxon>Eukaryota</taxon>
        <taxon>Metazoa</taxon>
        <taxon>Ecdysozoa</taxon>
        <taxon>Arthropoda</taxon>
        <taxon>Crustacea</taxon>
        <taxon>Multicrustacea</taxon>
        <taxon>Hexanauplia</taxon>
        <taxon>Copepoda</taxon>
        <taxon>Harpacticoida</taxon>
        <taxon>Harpacticidae</taxon>
        <taxon>Tigriopus</taxon>
    </lineage>
</organism>
<dbReference type="SUPFAM" id="SSF53822">
    <property type="entry name" value="Periplasmic binding protein-like I"/>
    <property type="match status" value="1"/>
</dbReference>
<evidence type="ECO:0000256" key="16">
    <source>
        <dbReference type="ARBA" id="ARBA00034100"/>
    </source>
</evidence>
<feature type="binding site" evidence="17">
    <location>
        <position position="852"/>
    </location>
    <ligand>
        <name>L-glutamate</name>
        <dbReference type="ChEBI" id="CHEBI:29985"/>
    </ligand>
</feature>
<keyword evidence="5 22" id="KW-0812">Transmembrane</keyword>
<dbReference type="EMBL" id="VCGU01000010">
    <property type="protein sequence ID" value="TRY68476.1"/>
    <property type="molecule type" value="Genomic_DNA"/>
</dbReference>
<dbReference type="PANTHER" id="PTHR18966">
    <property type="entry name" value="IONOTROPIC GLUTAMATE RECEPTOR"/>
    <property type="match status" value="1"/>
</dbReference>
<feature type="transmembrane region" description="Helical" evidence="22">
    <location>
        <begin position="681"/>
        <end position="701"/>
    </location>
</feature>
<dbReference type="Pfam" id="PF01094">
    <property type="entry name" value="ANF_receptor"/>
    <property type="match status" value="1"/>
</dbReference>
<dbReference type="InterPro" id="IPR001320">
    <property type="entry name" value="Iontro_rcpt_C"/>
</dbReference>
<evidence type="ECO:0000256" key="18">
    <source>
        <dbReference type="PIRSR" id="PIRSR601508-2"/>
    </source>
</evidence>
<feature type="compositionally biased region" description="Low complexity" evidence="21">
    <location>
        <begin position="461"/>
        <end position="482"/>
    </location>
</feature>
<keyword evidence="11" id="KW-0675">Receptor</keyword>
<dbReference type="InterPro" id="IPR028082">
    <property type="entry name" value="Peripla_BP_I"/>
</dbReference>
<evidence type="ECO:0000259" key="25">
    <source>
        <dbReference type="SMART" id="SM00918"/>
    </source>
</evidence>
<proteinExistence type="inferred from homology"/>
<dbReference type="Pfam" id="PF00060">
    <property type="entry name" value="Lig_chan"/>
    <property type="match status" value="1"/>
</dbReference>
<dbReference type="GO" id="GO:0045211">
    <property type="term" value="C:postsynaptic membrane"/>
    <property type="evidence" value="ECO:0007669"/>
    <property type="project" value="UniProtKB-SubCell"/>
</dbReference>
<dbReference type="InterPro" id="IPR015683">
    <property type="entry name" value="Ionotropic_Glu_rcpt"/>
</dbReference>
<evidence type="ECO:0000256" key="20">
    <source>
        <dbReference type="SAM" id="Coils"/>
    </source>
</evidence>
<evidence type="ECO:0000256" key="14">
    <source>
        <dbReference type="ARBA" id="ARBA00023286"/>
    </source>
</evidence>
<dbReference type="GO" id="GO:0043226">
    <property type="term" value="C:organelle"/>
    <property type="evidence" value="ECO:0007669"/>
    <property type="project" value="UniProtKB-ARBA"/>
</dbReference>
<keyword evidence="15" id="KW-0407">Ion channel</keyword>
<feature type="site" description="Crucial to convey clamshell closure to channel opening" evidence="18">
    <location>
        <position position="783"/>
    </location>
</feature>
<evidence type="ECO:0000256" key="13">
    <source>
        <dbReference type="ARBA" id="ARBA00023257"/>
    </source>
</evidence>
<evidence type="ECO:0000256" key="23">
    <source>
        <dbReference type="SAM" id="SignalP"/>
    </source>
</evidence>
<keyword evidence="23" id="KW-0732">Signal</keyword>
<evidence type="ECO:0000259" key="24">
    <source>
        <dbReference type="SMART" id="SM00079"/>
    </source>
</evidence>
<keyword evidence="10 22" id="KW-0472">Membrane</keyword>
<dbReference type="FunFam" id="3.40.190.10:FF:000155">
    <property type="entry name" value="Glutamate receptor ionotropic, NMDA 2B"/>
    <property type="match status" value="1"/>
</dbReference>